<dbReference type="PANTHER" id="PTHR34220">
    <property type="entry name" value="SENSOR HISTIDINE KINASE YPDA"/>
    <property type="match status" value="1"/>
</dbReference>
<evidence type="ECO:0000313" key="16">
    <source>
        <dbReference type="Proteomes" id="UP000593601"/>
    </source>
</evidence>
<accession>A0A7M2RI52</accession>
<keyword evidence="5 12" id="KW-0812">Transmembrane</keyword>
<keyword evidence="2" id="KW-1003">Cell membrane</keyword>
<evidence type="ECO:0000259" key="14">
    <source>
        <dbReference type="Pfam" id="PF06580"/>
    </source>
</evidence>
<dbReference type="EMBL" id="CP063304">
    <property type="protein sequence ID" value="QOV19939.1"/>
    <property type="molecule type" value="Genomic_DNA"/>
</dbReference>
<dbReference type="Gene3D" id="6.10.340.10">
    <property type="match status" value="1"/>
</dbReference>
<evidence type="ECO:0000256" key="2">
    <source>
        <dbReference type="ARBA" id="ARBA00022475"/>
    </source>
</evidence>
<dbReference type="GO" id="GO:0000155">
    <property type="term" value="F:phosphorelay sensor kinase activity"/>
    <property type="evidence" value="ECO:0007669"/>
    <property type="project" value="InterPro"/>
</dbReference>
<dbReference type="InterPro" id="IPR050640">
    <property type="entry name" value="Bact_2-comp_sensor_kinase"/>
</dbReference>
<dbReference type="InterPro" id="IPR010559">
    <property type="entry name" value="Sig_transdc_His_kin_internal"/>
</dbReference>
<dbReference type="PANTHER" id="PTHR34220:SF11">
    <property type="entry name" value="SENSOR PROTEIN KINASE HPTS"/>
    <property type="match status" value="1"/>
</dbReference>
<sequence>MAIKVLIIHIRKLFSGFQTKLLLSFFLCTLLPLTIIALIFYHVTQSIAEDKIMDSAILSSDQLNTQINDRIQQAENVADSIQYDMYSLTLEDRSMDETLLSLNNVRNDISLFTSTFNFYHIYVFLPDNMLGAHEGLNLLPLSQIYDFAPADTRKNIQGTASTWFYKPGMKLPFIVSEDQSPQDVIVCGRFLQNQTNGDIEYSYMIFLKTDEFSRSLSDTYKNSEISSYLISNTGLITAHTNKHLVGTYLPREELSLLQSHKKETNFHEHGKHYHVMELDNGWYHMTEIPDHYLKANTHILLRTIIITLLIALPITILIIISMSQNLTKRLRILSFAMKNFSLGNSLDLASYNLIPTSADSRAYDEIDELIITFDKMQSSLNENMQSILDLSLSEEKLKYQLLQSQINPHFLYNILGSVKTCMTLGRIDTANQMITDLTRFYRLLLRNNSDLVSIKDELEICRLYLDLEKLCHNDTLTWDIYKEDGIENFMMCRFTLQPFLENSIHHGISRISSHIHINVSVCYGDDTVIITITDNGCGMTVKQLNDLKKTLKDKKIDYEKHYGIGNVNQRISSPSFGNGNIQIESSIGKGTRITILFDQMEEKDP</sequence>
<keyword evidence="11 12" id="KW-0472">Membrane</keyword>
<dbReference type="InterPro" id="IPR003594">
    <property type="entry name" value="HATPase_dom"/>
</dbReference>
<keyword evidence="3" id="KW-0597">Phosphoprotein</keyword>
<dbReference type="Pfam" id="PF06580">
    <property type="entry name" value="His_kinase"/>
    <property type="match status" value="1"/>
</dbReference>
<dbReference type="AlphaFoldDB" id="A0A7M2RI52"/>
<gene>
    <name evidence="15" type="ORF">INP51_02950</name>
</gene>
<dbReference type="KEGG" id="bliq:INP51_02950"/>
<keyword evidence="8" id="KW-0067">ATP-binding</keyword>
<evidence type="ECO:0000256" key="8">
    <source>
        <dbReference type="ARBA" id="ARBA00022840"/>
    </source>
</evidence>
<evidence type="ECO:0000256" key="11">
    <source>
        <dbReference type="ARBA" id="ARBA00023136"/>
    </source>
</evidence>
<comment type="subcellular location">
    <subcellularLocation>
        <location evidence="1">Cell membrane</location>
        <topology evidence="1">Multi-pass membrane protein</topology>
    </subcellularLocation>
</comment>
<dbReference type="Gene3D" id="3.30.565.10">
    <property type="entry name" value="Histidine kinase-like ATPase, C-terminal domain"/>
    <property type="match status" value="1"/>
</dbReference>
<protein>
    <submittedName>
        <fullName evidence="15">Histidine kinase</fullName>
    </submittedName>
</protein>
<evidence type="ECO:0000256" key="4">
    <source>
        <dbReference type="ARBA" id="ARBA00022679"/>
    </source>
</evidence>
<reference evidence="15 16" key="1">
    <citation type="submission" date="2020-10" db="EMBL/GenBank/DDBJ databases">
        <title>Blautia liquoris sp.nov., isolated from the mud in a fermentation cellar used for the production of Chinese strong-flavoured liquor.</title>
        <authorList>
            <person name="Lu L."/>
        </authorList>
    </citation>
    <scope>NUCLEOTIDE SEQUENCE [LARGE SCALE GENOMIC DNA]</scope>
    <source>
        <strain evidence="15 16">LZLJ-3</strain>
    </source>
</reference>
<dbReference type="RefSeq" id="WP_193736259.1">
    <property type="nucleotide sequence ID" value="NZ_CP063304.1"/>
</dbReference>
<keyword evidence="4" id="KW-0808">Transferase</keyword>
<feature type="transmembrane region" description="Helical" evidence="12">
    <location>
        <begin position="299"/>
        <end position="322"/>
    </location>
</feature>
<feature type="domain" description="Histidine kinase/HSP90-like ATPase" evidence="13">
    <location>
        <begin position="496"/>
        <end position="598"/>
    </location>
</feature>
<dbReference type="Pfam" id="PF02518">
    <property type="entry name" value="HATPase_c"/>
    <property type="match status" value="1"/>
</dbReference>
<evidence type="ECO:0000256" key="3">
    <source>
        <dbReference type="ARBA" id="ARBA00022553"/>
    </source>
</evidence>
<evidence type="ECO:0000256" key="5">
    <source>
        <dbReference type="ARBA" id="ARBA00022692"/>
    </source>
</evidence>
<keyword evidence="6" id="KW-0547">Nucleotide-binding</keyword>
<keyword evidence="16" id="KW-1185">Reference proteome</keyword>
<evidence type="ECO:0000259" key="13">
    <source>
        <dbReference type="Pfam" id="PF02518"/>
    </source>
</evidence>
<keyword evidence="7 15" id="KW-0418">Kinase</keyword>
<proteinExistence type="predicted"/>
<feature type="transmembrane region" description="Helical" evidence="12">
    <location>
        <begin position="21"/>
        <end position="43"/>
    </location>
</feature>
<dbReference type="GO" id="GO:0005886">
    <property type="term" value="C:plasma membrane"/>
    <property type="evidence" value="ECO:0007669"/>
    <property type="project" value="UniProtKB-SubCell"/>
</dbReference>
<evidence type="ECO:0000256" key="1">
    <source>
        <dbReference type="ARBA" id="ARBA00004651"/>
    </source>
</evidence>
<dbReference type="InterPro" id="IPR036890">
    <property type="entry name" value="HATPase_C_sf"/>
</dbReference>
<dbReference type="Proteomes" id="UP000593601">
    <property type="component" value="Chromosome"/>
</dbReference>
<dbReference type="GO" id="GO:0005524">
    <property type="term" value="F:ATP binding"/>
    <property type="evidence" value="ECO:0007669"/>
    <property type="project" value="UniProtKB-KW"/>
</dbReference>
<feature type="domain" description="Signal transduction histidine kinase internal region" evidence="14">
    <location>
        <begin position="398"/>
        <end position="475"/>
    </location>
</feature>
<organism evidence="15 16">
    <name type="scientific">Blautia liquoris</name>
    <dbReference type="NCBI Taxonomy" id="2779518"/>
    <lineage>
        <taxon>Bacteria</taxon>
        <taxon>Bacillati</taxon>
        <taxon>Bacillota</taxon>
        <taxon>Clostridia</taxon>
        <taxon>Lachnospirales</taxon>
        <taxon>Lachnospiraceae</taxon>
        <taxon>Blautia</taxon>
    </lineage>
</organism>
<evidence type="ECO:0000256" key="9">
    <source>
        <dbReference type="ARBA" id="ARBA00022989"/>
    </source>
</evidence>
<evidence type="ECO:0000256" key="12">
    <source>
        <dbReference type="SAM" id="Phobius"/>
    </source>
</evidence>
<evidence type="ECO:0000313" key="15">
    <source>
        <dbReference type="EMBL" id="QOV19939.1"/>
    </source>
</evidence>
<evidence type="ECO:0000256" key="6">
    <source>
        <dbReference type="ARBA" id="ARBA00022741"/>
    </source>
</evidence>
<name>A0A7M2RI52_9FIRM</name>
<evidence type="ECO:0000256" key="7">
    <source>
        <dbReference type="ARBA" id="ARBA00022777"/>
    </source>
</evidence>
<dbReference type="SUPFAM" id="SSF55874">
    <property type="entry name" value="ATPase domain of HSP90 chaperone/DNA topoisomerase II/histidine kinase"/>
    <property type="match status" value="1"/>
</dbReference>
<keyword evidence="10" id="KW-0902">Two-component regulatory system</keyword>
<evidence type="ECO:0000256" key="10">
    <source>
        <dbReference type="ARBA" id="ARBA00023012"/>
    </source>
</evidence>
<keyword evidence="9 12" id="KW-1133">Transmembrane helix</keyword>